<protein>
    <submittedName>
        <fullName evidence="2">Uncharacterized protein</fullName>
    </submittedName>
</protein>
<organism evidence="2 3">
    <name type="scientific">Paracidovorax avenae (strain ATCC 19860 / DSM 7227 / CCUG 15838 / JCM 20985 / LMG 2117 / NCPPB 1011)</name>
    <name type="common">Acidovorax avenae</name>
    <dbReference type="NCBI Taxonomy" id="643561"/>
    <lineage>
        <taxon>Bacteria</taxon>
        <taxon>Pseudomonadati</taxon>
        <taxon>Pseudomonadota</taxon>
        <taxon>Betaproteobacteria</taxon>
        <taxon>Burkholderiales</taxon>
        <taxon>Comamonadaceae</taxon>
        <taxon>Paracidovorax</taxon>
    </lineage>
</organism>
<dbReference type="AlphaFoldDB" id="F0Q2W7"/>
<dbReference type="HOGENOM" id="CLU_506832_0_0_4"/>
<evidence type="ECO:0000256" key="1">
    <source>
        <dbReference type="SAM" id="SignalP"/>
    </source>
</evidence>
<dbReference type="OrthoDB" id="8812081at2"/>
<sequence>MKIAIPSIRSALVPALLAALAATGAAPAFAQGTASAEPEPGMWAFDGELTGQPGRSLQIDTQLGRGMVVSYLGYRADGSALFLQASGYRAQDDNNFTGELREFRNGPVIGGGAANGEVAGSVGTLRLAFDTPTSGTVTLPGEAPRRISRFTYGNQQLSRDFDRQIEIGLYSQASRSPRTATYRMRLSDSNLRLEQLSSSDGSLCAYSGPYQVQGGSLASQGTKVCTDASGAQQQGTYKIEQLRFDSQGFLSGKMEIDGASVIAAGACWMTGAVHPGTPAPCSTHFYGGFSLQTGMWSFDDELNGRPGRSLQIENLPGSGALIVSYLGYRADGSSLFLQGSAPVDMVQVRNYEIPLKEFRNGPVIGGAVTPGQEAASVGTAQLVLNSPTTGTITLPGDTPRRISRYRYEDHTARFDKAFAGQGYRSPYPASDSIAIDLVARNGVFRMDTIAMGTYKNCQYRGTYDLAGNGLATSGSLNCQASEGGTNTEYRSGYFTVDANGMLRGSLLHSANVPYLITAGCMGSNSRLCTRDELQQPR</sequence>
<feature type="chain" id="PRO_5003258345" evidence="1">
    <location>
        <begin position="31"/>
        <end position="537"/>
    </location>
</feature>
<dbReference type="GeneID" id="34238963"/>
<keyword evidence="3" id="KW-1185">Reference proteome</keyword>
<dbReference type="KEGG" id="aaa:Acav_0303"/>
<evidence type="ECO:0000313" key="2">
    <source>
        <dbReference type="EMBL" id="ADX44226.1"/>
    </source>
</evidence>
<reference evidence="2" key="1">
    <citation type="submission" date="2011-02" db="EMBL/GenBank/DDBJ databases">
        <title>Complete sequence of Acidovorax avenae subsp. avenae ATCC 19860.</title>
        <authorList>
            <consortium name="US DOE Joint Genome Institute"/>
            <person name="Lucas S."/>
            <person name="Copeland A."/>
            <person name="Lapidus A."/>
            <person name="Cheng J.-F."/>
            <person name="Goodwin L."/>
            <person name="Pitluck S."/>
            <person name="Chertkov O."/>
            <person name="Held B."/>
            <person name="Detter J.C."/>
            <person name="Han C."/>
            <person name="Tapia R."/>
            <person name="Land M."/>
            <person name="Hauser L."/>
            <person name="Kyrpides N."/>
            <person name="Ivanova N."/>
            <person name="Ovchinnikova G."/>
            <person name="Pagani I."/>
            <person name="Gordon S."/>
            <person name="Woyke T."/>
        </authorList>
    </citation>
    <scope>NUCLEOTIDE SEQUENCE</scope>
    <source>
        <strain evidence="2">ATCC 19860</strain>
    </source>
</reference>
<evidence type="ECO:0000313" key="3">
    <source>
        <dbReference type="Proteomes" id="UP000002482"/>
    </source>
</evidence>
<name>F0Q2W7_PARA1</name>
<accession>F0Q2W7</accession>
<dbReference type="Proteomes" id="UP000002482">
    <property type="component" value="Chromosome"/>
</dbReference>
<dbReference type="EMBL" id="CP002521">
    <property type="protein sequence ID" value="ADX44226.1"/>
    <property type="molecule type" value="Genomic_DNA"/>
</dbReference>
<gene>
    <name evidence="2" type="ordered locus">Acav_0303</name>
</gene>
<feature type="signal peptide" evidence="1">
    <location>
        <begin position="1"/>
        <end position="30"/>
    </location>
</feature>
<proteinExistence type="predicted"/>
<keyword evidence="1" id="KW-0732">Signal</keyword>
<dbReference type="RefSeq" id="WP_013592811.1">
    <property type="nucleotide sequence ID" value="NC_015138.1"/>
</dbReference>